<evidence type="ECO:0000313" key="6">
    <source>
        <dbReference type="EMBL" id="OGZ07503.1"/>
    </source>
</evidence>
<dbReference type="SUPFAM" id="SSF51064">
    <property type="entry name" value="Head domain of nucleotide exchange factor GrpE"/>
    <property type="match status" value="1"/>
</dbReference>
<keyword evidence="2 3" id="KW-0143">Chaperone</keyword>
<dbReference type="CDD" id="cd00446">
    <property type="entry name" value="GrpE"/>
    <property type="match status" value="1"/>
</dbReference>
<name>A0A1G2D1M4_9BACT</name>
<dbReference type="EMBL" id="MHLL01000058">
    <property type="protein sequence ID" value="OGZ07503.1"/>
    <property type="molecule type" value="Genomic_DNA"/>
</dbReference>
<dbReference type="Gene3D" id="2.30.22.10">
    <property type="entry name" value="Head domain of nucleotide exchange factor GrpE"/>
    <property type="match status" value="1"/>
</dbReference>
<dbReference type="Proteomes" id="UP000177996">
    <property type="component" value="Unassembled WGS sequence"/>
</dbReference>
<dbReference type="STRING" id="1798661.A3D65_05940"/>
<accession>A0A1G2D1M4</accession>
<dbReference type="GO" id="GO:0000774">
    <property type="term" value="F:adenyl-nucleotide exchange factor activity"/>
    <property type="evidence" value="ECO:0007669"/>
    <property type="project" value="InterPro"/>
</dbReference>
<dbReference type="GO" id="GO:0005737">
    <property type="term" value="C:cytoplasm"/>
    <property type="evidence" value="ECO:0007669"/>
    <property type="project" value="UniProtKB-SubCell"/>
</dbReference>
<dbReference type="GO" id="GO:0051087">
    <property type="term" value="F:protein-folding chaperone binding"/>
    <property type="evidence" value="ECO:0007669"/>
    <property type="project" value="InterPro"/>
</dbReference>
<feature type="region of interest" description="Disordered" evidence="5">
    <location>
        <begin position="1"/>
        <end position="27"/>
    </location>
</feature>
<organism evidence="6 7">
    <name type="scientific">Candidatus Lloydbacteria bacterium RIFCSPHIGHO2_02_FULL_50_13</name>
    <dbReference type="NCBI Taxonomy" id="1798661"/>
    <lineage>
        <taxon>Bacteria</taxon>
        <taxon>Candidatus Lloydiibacteriota</taxon>
    </lineage>
</organism>
<dbReference type="SUPFAM" id="SSF58014">
    <property type="entry name" value="Coiled-coil domain of nucleotide exchange factor GrpE"/>
    <property type="match status" value="1"/>
</dbReference>
<reference evidence="6 7" key="1">
    <citation type="journal article" date="2016" name="Nat. Commun.">
        <title>Thousands of microbial genomes shed light on interconnected biogeochemical processes in an aquifer system.</title>
        <authorList>
            <person name="Anantharaman K."/>
            <person name="Brown C.T."/>
            <person name="Hug L.A."/>
            <person name="Sharon I."/>
            <person name="Castelle C.J."/>
            <person name="Probst A.J."/>
            <person name="Thomas B.C."/>
            <person name="Singh A."/>
            <person name="Wilkins M.J."/>
            <person name="Karaoz U."/>
            <person name="Brodie E.L."/>
            <person name="Williams K.H."/>
            <person name="Hubbard S.S."/>
            <person name="Banfield J.F."/>
        </authorList>
    </citation>
    <scope>NUCLEOTIDE SEQUENCE [LARGE SCALE GENOMIC DNA]</scope>
</reference>
<dbReference type="InterPro" id="IPR009012">
    <property type="entry name" value="GrpE_head"/>
</dbReference>
<dbReference type="InterPro" id="IPR000740">
    <property type="entry name" value="GrpE"/>
</dbReference>
<dbReference type="HAMAP" id="MF_01151">
    <property type="entry name" value="GrpE"/>
    <property type="match status" value="1"/>
</dbReference>
<dbReference type="Pfam" id="PF01025">
    <property type="entry name" value="GrpE"/>
    <property type="match status" value="1"/>
</dbReference>
<evidence type="ECO:0000256" key="4">
    <source>
        <dbReference type="RuleBase" id="RU004478"/>
    </source>
</evidence>
<dbReference type="InterPro" id="IPR013805">
    <property type="entry name" value="GrpE_CC"/>
</dbReference>
<comment type="similarity">
    <text evidence="1 3 4">Belongs to the GrpE family.</text>
</comment>
<comment type="caution">
    <text evidence="6">The sequence shown here is derived from an EMBL/GenBank/DDBJ whole genome shotgun (WGS) entry which is preliminary data.</text>
</comment>
<evidence type="ECO:0000256" key="3">
    <source>
        <dbReference type="HAMAP-Rule" id="MF_01151"/>
    </source>
</evidence>
<dbReference type="GO" id="GO:0006457">
    <property type="term" value="P:protein folding"/>
    <property type="evidence" value="ECO:0007669"/>
    <property type="project" value="InterPro"/>
</dbReference>
<comment type="function">
    <text evidence="3">Participates actively in the response to hyperosmotic and heat shock by preventing the aggregation of stress-denatured proteins, in association with DnaK and GrpE. It is the nucleotide exchange factor for DnaK and may function as a thermosensor. Unfolded proteins bind initially to DnaJ; upon interaction with the DnaJ-bound protein, DnaK hydrolyzes its bound ATP, resulting in the formation of a stable complex. GrpE releases ADP from DnaK; ATP binding to DnaK triggers the release of the substrate protein, thus completing the reaction cycle. Several rounds of ATP-dependent interactions between DnaJ, DnaK and GrpE are required for fully efficient folding.</text>
</comment>
<protein>
    <recommendedName>
        <fullName evidence="3">Protein GrpE</fullName>
    </recommendedName>
    <alternativeName>
        <fullName evidence="3">HSP-70 cofactor</fullName>
    </alternativeName>
</protein>
<feature type="compositionally biased region" description="Polar residues" evidence="5">
    <location>
        <begin position="1"/>
        <end position="20"/>
    </location>
</feature>
<sequence length="233" mass="26256">MDSTNNDKINTSQSNATDPQASGRMPLAAGVDIDVPAPKEENIDDVEIEAYNDDALSGESLTPKEQMHRLRDKLRECVKEKQAYLDGWQRSKADFVNYKKREAENKGEFLKFAREELITDLLPVLESFHMAFANKEAWGKVDESWRRGVEHIHTQLTQVLEGHGVTALDPLGKDFDPNEHTAIGTITTEDALKHHKVAEVLQLGYRLNGKLIRSPRVKIYGEMADATSEAEKQ</sequence>
<dbReference type="PANTHER" id="PTHR21237:SF23">
    <property type="entry name" value="GRPE PROTEIN HOMOLOG, MITOCHONDRIAL"/>
    <property type="match status" value="1"/>
</dbReference>
<dbReference type="PANTHER" id="PTHR21237">
    <property type="entry name" value="GRPE PROTEIN"/>
    <property type="match status" value="1"/>
</dbReference>
<evidence type="ECO:0000256" key="2">
    <source>
        <dbReference type="ARBA" id="ARBA00023186"/>
    </source>
</evidence>
<dbReference type="GO" id="GO:0051082">
    <property type="term" value="F:unfolded protein binding"/>
    <property type="evidence" value="ECO:0007669"/>
    <property type="project" value="TreeGrafter"/>
</dbReference>
<dbReference type="PRINTS" id="PR00773">
    <property type="entry name" value="GRPEPROTEIN"/>
</dbReference>
<dbReference type="GO" id="GO:0042803">
    <property type="term" value="F:protein homodimerization activity"/>
    <property type="evidence" value="ECO:0007669"/>
    <property type="project" value="InterPro"/>
</dbReference>
<evidence type="ECO:0000256" key="5">
    <source>
        <dbReference type="SAM" id="MobiDB-lite"/>
    </source>
</evidence>
<comment type="subcellular location">
    <subcellularLocation>
        <location evidence="3">Cytoplasm</location>
    </subcellularLocation>
</comment>
<evidence type="ECO:0000313" key="7">
    <source>
        <dbReference type="Proteomes" id="UP000177996"/>
    </source>
</evidence>
<keyword evidence="3" id="KW-0963">Cytoplasm</keyword>
<gene>
    <name evidence="3" type="primary">grpE</name>
    <name evidence="6" type="ORF">A3D65_05940</name>
</gene>
<comment type="subunit">
    <text evidence="3">Homodimer.</text>
</comment>
<proteinExistence type="inferred from homology"/>
<dbReference type="AlphaFoldDB" id="A0A1G2D1M4"/>
<keyword evidence="3" id="KW-0346">Stress response</keyword>
<dbReference type="Gene3D" id="3.90.20.20">
    <property type="match status" value="1"/>
</dbReference>
<evidence type="ECO:0000256" key="1">
    <source>
        <dbReference type="ARBA" id="ARBA00009054"/>
    </source>
</evidence>